<keyword evidence="2" id="KW-0378">Hydrolase</keyword>
<evidence type="ECO:0000256" key="2">
    <source>
        <dbReference type="ARBA" id="ARBA00022645"/>
    </source>
</evidence>
<dbReference type="SUPFAM" id="SSF56601">
    <property type="entry name" value="beta-lactamase/transpeptidase-like"/>
    <property type="match status" value="1"/>
</dbReference>
<evidence type="ECO:0000256" key="4">
    <source>
        <dbReference type="SAM" id="MobiDB-lite"/>
    </source>
</evidence>
<dbReference type="Proteomes" id="UP001595528">
    <property type="component" value="Unassembled WGS sequence"/>
</dbReference>
<dbReference type="InterPro" id="IPR012338">
    <property type="entry name" value="Beta-lactam/transpept-like"/>
</dbReference>
<feature type="compositionally biased region" description="Polar residues" evidence="4">
    <location>
        <begin position="55"/>
        <end position="67"/>
    </location>
</feature>
<keyword evidence="5" id="KW-1133">Transmembrane helix</keyword>
<dbReference type="InterPro" id="IPR005311">
    <property type="entry name" value="PBP_dimer"/>
</dbReference>
<name>A0ABV7KZW1_9PROT</name>
<keyword evidence="3 5" id="KW-0472">Membrane</keyword>
<dbReference type="RefSeq" id="WP_379900456.1">
    <property type="nucleotide sequence ID" value="NZ_JBHRTR010000025.1"/>
</dbReference>
<evidence type="ECO:0000313" key="9">
    <source>
        <dbReference type="Proteomes" id="UP001595528"/>
    </source>
</evidence>
<keyword evidence="2" id="KW-0645">Protease</keyword>
<feature type="domain" description="Penicillin-binding protein dimerisation" evidence="7">
    <location>
        <begin position="158"/>
        <end position="264"/>
    </location>
</feature>
<evidence type="ECO:0000256" key="3">
    <source>
        <dbReference type="ARBA" id="ARBA00023136"/>
    </source>
</evidence>
<evidence type="ECO:0000259" key="6">
    <source>
        <dbReference type="Pfam" id="PF00905"/>
    </source>
</evidence>
<evidence type="ECO:0000259" key="7">
    <source>
        <dbReference type="Pfam" id="PF03717"/>
    </source>
</evidence>
<keyword evidence="9" id="KW-1185">Reference proteome</keyword>
<dbReference type="Gene3D" id="3.30.450.330">
    <property type="match status" value="1"/>
</dbReference>
<evidence type="ECO:0000256" key="1">
    <source>
        <dbReference type="ARBA" id="ARBA00004370"/>
    </source>
</evidence>
<dbReference type="Gene3D" id="3.40.710.10">
    <property type="entry name" value="DD-peptidase/beta-lactamase superfamily"/>
    <property type="match status" value="1"/>
</dbReference>
<dbReference type="EMBL" id="JBHRTR010000025">
    <property type="protein sequence ID" value="MFC3227891.1"/>
    <property type="molecule type" value="Genomic_DNA"/>
</dbReference>
<dbReference type="PANTHER" id="PTHR30627">
    <property type="entry name" value="PEPTIDOGLYCAN D,D-TRANSPEPTIDASE"/>
    <property type="match status" value="1"/>
</dbReference>
<dbReference type="InterPro" id="IPR050515">
    <property type="entry name" value="Beta-lactam/transpept"/>
</dbReference>
<gene>
    <name evidence="8" type="ORF">ACFOGJ_11655</name>
</gene>
<feature type="transmembrane region" description="Helical" evidence="5">
    <location>
        <begin position="108"/>
        <end position="127"/>
    </location>
</feature>
<dbReference type="InterPro" id="IPR001460">
    <property type="entry name" value="PCN-bd_Tpept"/>
</dbReference>
<dbReference type="SUPFAM" id="SSF56519">
    <property type="entry name" value="Penicillin binding protein dimerisation domain"/>
    <property type="match status" value="1"/>
</dbReference>
<evidence type="ECO:0000313" key="8">
    <source>
        <dbReference type="EMBL" id="MFC3227891.1"/>
    </source>
</evidence>
<reference evidence="9" key="1">
    <citation type="journal article" date="2019" name="Int. J. Syst. Evol. Microbiol.">
        <title>The Global Catalogue of Microorganisms (GCM) 10K type strain sequencing project: providing services to taxonomists for standard genome sequencing and annotation.</title>
        <authorList>
            <consortium name="The Broad Institute Genomics Platform"/>
            <consortium name="The Broad Institute Genome Sequencing Center for Infectious Disease"/>
            <person name="Wu L."/>
            <person name="Ma J."/>
        </authorList>
    </citation>
    <scope>NUCLEOTIDE SEQUENCE [LARGE SCALE GENOMIC DNA]</scope>
    <source>
        <strain evidence="9">KCTC 42964</strain>
    </source>
</reference>
<comment type="subcellular location">
    <subcellularLocation>
        <location evidence="1">Membrane</location>
    </subcellularLocation>
</comment>
<organism evidence="8 9">
    <name type="scientific">Marinibaculum pumilum</name>
    <dbReference type="NCBI Taxonomy" id="1766165"/>
    <lineage>
        <taxon>Bacteria</taxon>
        <taxon>Pseudomonadati</taxon>
        <taxon>Pseudomonadota</taxon>
        <taxon>Alphaproteobacteria</taxon>
        <taxon>Rhodospirillales</taxon>
        <taxon>Rhodospirillaceae</taxon>
        <taxon>Marinibaculum</taxon>
    </lineage>
</organism>
<feature type="region of interest" description="Disordered" evidence="4">
    <location>
        <begin position="1"/>
        <end position="83"/>
    </location>
</feature>
<dbReference type="InterPro" id="IPR036138">
    <property type="entry name" value="PBP_dimer_sf"/>
</dbReference>
<comment type="caution">
    <text evidence="8">The sequence shown here is derived from an EMBL/GenBank/DDBJ whole genome shotgun (WGS) entry which is preliminary data.</text>
</comment>
<dbReference type="Pfam" id="PF03717">
    <property type="entry name" value="PBP_dimer"/>
    <property type="match status" value="1"/>
</dbReference>
<feature type="compositionally biased region" description="Basic and acidic residues" evidence="4">
    <location>
        <begin position="41"/>
        <end position="53"/>
    </location>
</feature>
<dbReference type="PANTHER" id="PTHR30627:SF1">
    <property type="entry name" value="PEPTIDOGLYCAN D,D-TRANSPEPTIDASE FTSI"/>
    <property type="match status" value="1"/>
</dbReference>
<proteinExistence type="predicted"/>
<feature type="compositionally biased region" description="Low complexity" evidence="4">
    <location>
        <begin position="16"/>
        <end position="39"/>
    </location>
</feature>
<keyword evidence="2" id="KW-0121">Carboxypeptidase</keyword>
<protein>
    <submittedName>
        <fullName evidence="8">Peptidoglycan D,D-transpeptidase FtsI family protein</fullName>
    </submittedName>
</protein>
<keyword evidence="5" id="KW-0812">Transmembrane</keyword>
<dbReference type="Pfam" id="PF00905">
    <property type="entry name" value="Transpeptidase"/>
    <property type="match status" value="1"/>
</dbReference>
<feature type="domain" description="Penicillin-binding protein transpeptidase" evidence="6">
    <location>
        <begin position="322"/>
        <end position="603"/>
    </location>
</feature>
<sequence length="658" mass="70097">RLRRDGQAGRPRQLDAGAAIAASAPPRAAGRPAEPGQAPLPDRDTGADRREGRSSGVSNAGLSNSGPRNPDLGRDLAPRIPAGLHRRTQVVRLDGVTKQAMETGRTRLVVGMALFALVFIVLGGRVVHLGMTGGGADADPHSWAGFAEKKANTPALSRRSITDRNGVLIATNLPTASLYVDAREVIDADELAQQLVQVLPDLSYAEVKEKAASGRAFSWLKRNLTRRQQAEVHELGIPGLGFRMEEQRVYPHGSLFSHVVGFTDIDNRGISGIELSFDEALSDRTRLGKPFALSLDVRVQHALHAELSAAKEKFKALGAGGLVLNVHSGEVLGLVSLPDFDPADPGGATEDQRFNRIALGVYEMGSTMKTLNTAMALDSGKISLTQSFDASKPIYISRFSIRDFHPENRALTVAEIFQHSSNIGSAKMAVELGAPAQRAFLDKLGMLDRPAIELPEVGRPLVPSNWGKVETMTIAFGHGLSVTPLQLARATAAIVNGGILRPLTLVERNPGEPEIATEVISAQTSDTMRRLLHMVVDIGTAKKAAVPGYLVGGKTGTSEKVKAGGGYSRKALLTSFVGAFPMNDPEYVVVAVLDEPQGLKETWGYATAGWNAAPTVGRVIARIAPVLGVEPVDEQDPAIREAMFVPLPGGPEKHLAAN</sequence>
<accession>A0ABV7KZW1</accession>
<feature type="non-terminal residue" evidence="8">
    <location>
        <position position="1"/>
    </location>
</feature>
<dbReference type="Gene3D" id="3.90.1310.10">
    <property type="entry name" value="Penicillin-binding protein 2a (Domain 2)"/>
    <property type="match status" value="1"/>
</dbReference>
<evidence type="ECO:0000256" key="5">
    <source>
        <dbReference type="SAM" id="Phobius"/>
    </source>
</evidence>